<dbReference type="InterPro" id="IPR001965">
    <property type="entry name" value="Znf_PHD"/>
</dbReference>
<dbReference type="SUPFAM" id="SSF57903">
    <property type="entry name" value="FYVE/PHD zinc finger"/>
    <property type="match status" value="2"/>
</dbReference>
<organism evidence="10 11">
    <name type="scientific">Romanomermis culicivorax</name>
    <name type="common">Nematode worm</name>
    <dbReference type="NCBI Taxonomy" id="13658"/>
    <lineage>
        <taxon>Eukaryota</taxon>
        <taxon>Metazoa</taxon>
        <taxon>Ecdysozoa</taxon>
        <taxon>Nematoda</taxon>
        <taxon>Enoplea</taxon>
        <taxon>Dorylaimia</taxon>
        <taxon>Mermithida</taxon>
        <taxon>Mermithoidea</taxon>
        <taxon>Mermithidae</taxon>
        <taxon>Romanomermis</taxon>
    </lineage>
</organism>
<dbReference type="Proteomes" id="UP000887565">
    <property type="component" value="Unplaced"/>
</dbReference>
<dbReference type="GO" id="GO:0008270">
    <property type="term" value="F:zinc ion binding"/>
    <property type="evidence" value="ECO:0007669"/>
    <property type="project" value="UniProtKB-KW"/>
</dbReference>
<keyword evidence="5" id="KW-0862">Zinc</keyword>
<evidence type="ECO:0000256" key="8">
    <source>
        <dbReference type="ARBA" id="ARBA00023242"/>
    </source>
</evidence>
<dbReference type="InterPro" id="IPR011011">
    <property type="entry name" value="Znf_FYVE_PHD"/>
</dbReference>
<name>A0A915K081_ROMCU</name>
<keyword evidence="6" id="KW-0805">Transcription regulation</keyword>
<evidence type="ECO:0000256" key="5">
    <source>
        <dbReference type="ARBA" id="ARBA00022833"/>
    </source>
</evidence>
<accession>A0A915K081</accession>
<dbReference type="WBParaSite" id="nRc.2.0.1.t31615-RA">
    <property type="protein sequence ID" value="nRc.2.0.1.t31615-RA"/>
    <property type="gene ID" value="nRc.2.0.1.g31615"/>
</dbReference>
<evidence type="ECO:0000313" key="11">
    <source>
        <dbReference type="WBParaSite" id="nRc.2.0.1.t31615-RA"/>
    </source>
</evidence>
<feature type="domain" description="Zinc finger PHD-type" evidence="9">
    <location>
        <begin position="59"/>
        <end position="93"/>
    </location>
</feature>
<protein>
    <submittedName>
        <fullName evidence="11">Zinc finger PHD-type domain-containing protein</fullName>
    </submittedName>
</protein>
<reference evidence="11" key="1">
    <citation type="submission" date="2022-11" db="UniProtKB">
        <authorList>
            <consortium name="WormBaseParasite"/>
        </authorList>
    </citation>
    <scope>IDENTIFICATION</scope>
</reference>
<dbReference type="Pfam" id="PF00628">
    <property type="entry name" value="PHD"/>
    <property type="match status" value="1"/>
</dbReference>
<evidence type="ECO:0000256" key="6">
    <source>
        <dbReference type="ARBA" id="ARBA00023015"/>
    </source>
</evidence>
<evidence type="ECO:0000256" key="1">
    <source>
        <dbReference type="ARBA" id="ARBA00004123"/>
    </source>
</evidence>
<sequence length="99" mass="10923">MSTSLSTCGYCDKPCIDDVVLTCNECKQSFHATPRCTKLSQKLIDAAEAYKWNCPACKQCEKCKDGGDEKNMIFCDSCDRGYHIGCLKPALDQLPDGES</sequence>
<feature type="domain" description="Zinc finger PHD-type" evidence="9">
    <location>
        <begin position="7"/>
        <end position="58"/>
    </location>
</feature>
<comment type="subcellular location">
    <subcellularLocation>
        <location evidence="1">Nucleus</location>
    </subcellularLocation>
</comment>
<dbReference type="GO" id="GO:0005634">
    <property type="term" value="C:nucleus"/>
    <property type="evidence" value="ECO:0007669"/>
    <property type="project" value="UniProtKB-SubCell"/>
</dbReference>
<keyword evidence="7" id="KW-0804">Transcription</keyword>
<evidence type="ECO:0000313" key="10">
    <source>
        <dbReference type="Proteomes" id="UP000887565"/>
    </source>
</evidence>
<keyword evidence="4" id="KW-0863">Zinc-finger</keyword>
<proteinExistence type="predicted"/>
<keyword evidence="2" id="KW-0479">Metal-binding</keyword>
<evidence type="ECO:0000256" key="4">
    <source>
        <dbReference type="ARBA" id="ARBA00022771"/>
    </source>
</evidence>
<dbReference type="SMART" id="SM00249">
    <property type="entry name" value="PHD"/>
    <property type="match status" value="2"/>
</dbReference>
<dbReference type="AlphaFoldDB" id="A0A915K081"/>
<dbReference type="PANTHER" id="PTHR45888:SF4">
    <property type="entry name" value="PHD FINGER PROTEIN 10"/>
    <property type="match status" value="1"/>
</dbReference>
<evidence type="ECO:0000256" key="3">
    <source>
        <dbReference type="ARBA" id="ARBA00022737"/>
    </source>
</evidence>
<dbReference type="PANTHER" id="PTHR45888">
    <property type="entry name" value="HL01030P-RELATED"/>
    <property type="match status" value="1"/>
</dbReference>
<dbReference type="Gene3D" id="3.30.40.10">
    <property type="entry name" value="Zinc/RING finger domain, C3HC4 (zinc finger)"/>
    <property type="match status" value="2"/>
</dbReference>
<keyword evidence="3" id="KW-0677">Repeat</keyword>
<dbReference type="InterPro" id="IPR013083">
    <property type="entry name" value="Znf_RING/FYVE/PHD"/>
</dbReference>
<keyword evidence="10" id="KW-1185">Reference proteome</keyword>
<keyword evidence="8" id="KW-0539">Nucleus</keyword>
<dbReference type="InterPro" id="IPR019787">
    <property type="entry name" value="Znf_PHD-finger"/>
</dbReference>
<evidence type="ECO:0000256" key="7">
    <source>
        <dbReference type="ARBA" id="ARBA00023163"/>
    </source>
</evidence>
<evidence type="ECO:0000256" key="2">
    <source>
        <dbReference type="ARBA" id="ARBA00022723"/>
    </source>
</evidence>
<evidence type="ECO:0000259" key="9">
    <source>
        <dbReference type="SMART" id="SM00249"/>
    </source>
</evidence>